<dbReference type="WBParaSite" id="TTAC_0000376001-mRNA-1">
    <property type="protein sequence ID" value="TTAC_0000376001-mRNA-1"/>
    <property type="gene ID" value="TTAC_0000376001"/>
</dbReference>
<dbReference type="Proteomes" id="UP000274429">
    <property type="component" value="Unassembled WGS sequence"/>
</dbReference>
<sequence>MNQRLHQLSASSALKEREVQELRKIIDRFRCQALQNDWPPTMENGKNGRNGRKLSQSQEFVKPHHILDSEILQQAGSLSSLVNGPNMITGGTSGTYGEVGRYLLDSSGHGYMLPSYMPIRDSLDRTNKKTGWLRSSINRAFRRSKSRDPPDRIKVTSTSSQDTNFPSPSR</sequence>
<dbReference type="AlphaFoldDB" id="A0A0R3WSM0"/>
<accession>A0A0R3WSM0</accession>
<protein>
    <submittedName>
        <fullName evidence="4">CUPID domain-containing protein</fullName>
    </submittedName>
</protein>
<keyword evidence="3" id="KW-1185">Reference proteome</keyword>
<evidence type="ECO:0000313" key="3">
    <source>
        <dbReference type="Proteomes" id="UP000274429"/>
    </source>
</evidence>
<proteinExistence type="predicted"/>
<evidence type="ECO:0000313" key="2">
    <source>
        <dbReference type="EMBL" id="VDM23275.1"/>
    </source>
</evidence>
<dbReference type="EMBL" id="UYWX01002971">
    <property type="protein sequence ID" value="VDM23275.1"/>
    <property type="molecule type" value="Genomic_DNA"/>
</dbReference>
<evidence type="ECO:0000313" key="4">
    <source>
        <dbReference type="WBParaSite" id="TTAC_0000376001-mRNA-1"/>
    </source>
</evidence>
<dbReference type="STRING" id="6205.A0A0R3WSM0"/>
<evidence type="ECO:0000256" key="1">
    <source>
        <dbReference type="SAM" id="MobiDB-lite"/>
    </source>
</evidence>
<feature type="compositionally biased region" description="Polar residues" evidence="1">
    <location>
        <begin position="155"/>
        <end position="170"/>
    </location>
</feature>
<name>A0A0R3WSM0_HYDTA</name>
<organism evidence="4">
    <name type="scientific">Hydatigena taeniaeformis</name>
    <name type="common">Feline tapeworm</name>
    <name type="synonym">Taenia taeniaeformis</name>
    <dbReference type="NCBI Taxonomy" id="6205"/>
    <lineage>
        <taxon>Eukaryota</taxon>
        <taxon>Metazoa</taxon>
        <taxon>Spiralia</taxon>
        <taxon>Lophotrochozoa</taxon>
        <taxon>Platyhelminthes</taxon>
        <taxon>Cestoda</taxon>
        <taxon>Eucestoda</taxon>
        <taxon>Cyclophyllidea</taxon>
        <taxon>Taeniidae</taxon>
        <taxon>Hydatigera</taxon>
    </lineage>
</organism>
<reference evidence="4" key="1">
    <citation type="submission" date="2017-02" db="UniProtKB">
        <authorList>
            <consortium name="WormBaseParasite"/>
        </authorList>
    </citation>
    <scope>IDENTIFICATION</scope>
</reference>
<feature type="region of interest" description="Disordered" evidence="1">
    <location>
        <begin position="138"/>
        <end position="170"/>
    </location>
</feature>
<feature type="region of interest" description="Disordered" evidence="1">
    <location>
        <begin position="37"/>
        <end position="56"/>
    </location>
</feature>
<reference evidence="2 3" key="2">
    <citation type="submission" date="2018-11" db="EMBL/GenBank/DDBJ databases">
        <authorList>
            <consortium name="Pathogen Informatics"/>
        </authorList>
    </citation>
    <scope>NUCLEOTIDE SEQUENCE [LARGE SCALE GENOMIC DNA]</scope>
</reference>
<gene>
    <name evidence="2" type="ORF">TTAC_LOCUS3746</name>
</gene>